<dbReference type="Proteomes" id="UP000186955">
    <property type="component" value="Unassembled WGS sequence"/>
</dbReference>
<dbReference type="PANTHER" id="PTHR37540:SF5">
    <property type="entry name" value="TRANSCRIPTION FACTOR DOMAIN-CONTAINING PROTEIN"/>
    <property type="match status" value="1"/>
</dbReference>
<protein>
    <submittedName>
        <fullName evidence="1">Uncharacterized protein</fullName>
    </submittedName>
</protein>
<organism evidence="1 2">
    <name type="scientific">Penicillium subrubescens</name>
    <dbReference type="NCBI Taxonomy" id="1316194"/>
    <lineage>
        <taxon>Eukaryota</taxon>
        <taxon>Fungi</taxon>
        <taxon>Dikarya</taxon>
        <taxon>Ascomycota</taxon>
        <taxon>Pezizomycotina</taxon>
        <taxon>Eurotiomycetes</taxon>
        <taxon>Eurotiomycetidae</taxon>
        <taxon>Eurotiales</taxon>
        <taxon>Aspergillaceae</taxon>
        <taxon>Penicillium</taxon>
    </lineage>
</organism>
<dbReference type="STRING" id="1316194.A0A1Q5TM35"/>
<dbReference type="EMBL" id="MNBE01000639">
    <property type="protein sequence ID" value="OKP01271.1"/>
    <property type="molecule type" value="Genomic_DNA"/>
</dbReference>
<evidence type="ECO:0000313" key="1">
    <source>
        <dbReference type="EMBL" id="OKP01271.1"/>
    </source>
</evidence>
<dbReference type="PANTHER" id="PTHR37540">
    <property type="entry name" value="TRANSCRIPTION FACTOR (ACR-2), PUTATIVE-RELATED-RELATED"/>
    <property type="match status" value="1"/>
</dbReference>
<comment type="caution">
    <text evidence="1">The sequence shown here is derived from an EMBL/GenBank/DDBJ whole genome shotgun (WGS) entry which is preliminary data.</text>
</comment>
<dbReference type="AlphaFoldDB" id="A0A1Q5TM35"/>
<sequence length="214" mass="23857">MVGPQKPGIDDVEITTPAGNAVLSVLDELVLQNFRPILRTGPDDDVLLNAIMLTFSFSIAAGHLNRQCLEYQSAALSSVRKRINSPNKSTMESTMGAILLLAGVESHLSLQLLSKLQKAKEDPTWNNLRELLIWLLHIGGAFAPTGSIRTAYKKLLHLSLSTRLAGLYTSWAELCAILRQFIWSDKAFMSQIRAFWEECIVEYRLEQTSRTPEG</sequence>
<name>A0A1Q5TM35_9EURO</name>
<proteinExistence type="predicted"/>
<accession>A0A1Q5TM35</accession>
<evidence type="ECO:0000313" key="2">
    <source>
        <dbReference type="Proteomes" id="UP000186955"/>
    </source>
</evidence>
<gene>
    <name evidence="1" type="ORF">PENSUB_7261</name>
</gene>
<reference evidence="1 2" key="1">
    <citation type="submission" date="2016-10" db="EMBL/GenBank/DDBJ databases">
        <title>Genome sequence of the ascomycete fungus Penicillium subrubescens.</title>
        <authorList>
            <person name="De Vries R.P."/>
            <person name="Peng M."/>
            <person name="Dilokpimol A."/>
            <person name="Hilden K."/>
            <person name="Makela M.R."/>
            <person name="Grigoriev I."/>
            <person name="Riley R."/>
            <person name="Granchi Z."/>
        </authorList>
    </citation>
    <scope>NUCLEOTIDE SEQUENCE [LARGE SCALE GENOMIC DNA]</scope>
    <source>
        <strain evidence="1 2">CBS 132785</strain>
    </source>
</reference>
<keyword evidence="2" id="KW-1185">Reference proteome</keyword>